<protein>
    <recommendedName>
        <fullName evidence="1">F-box domain-containing protein</fullName>
    </recommendedName>
</protein>
<dbReference type="PROSITE" id="PS50181">
    <property type="entry name" value="FBOX"/>
    <property type="match status" value="1"/>
</dbReference>
<gene>
    <name evidence="2" type="ORF">M422DRAFT_38195</name>
</gene>
<evidence type="ECO:0000313" key="3">
    <source>
        <dbReference type="Proteomes" id="UP000054279"/>
    </source>
</evidence>
<dbReference type="InterPro" id="IPR036047">
    <property type="entry name" value="F-box-like_dom_sf"/>
</dbReference>
<keyword evidence="3" id="KW-1185">Reference proteome</keyword>
<reference evidence="2 3" key="1">
    <citation type="submission" date="2014-06" db="EMBL/GenBank/DDBJ databases">
        <title>Evolutionary Origins and Diversification of the Mycorrhizal Mutualists.</title>
        <authorList>
            <consortium name="DOE Joint Genome Institute"/>
            <consortium name="Mycorrhizal Genomics Consortium"/>
            <person name="Kohler A."/>
            <person name="Kuo A."/>
            <person name="Nagy L.G."/>
            <person name="Floudas D."/>
            <person name="Copeland A."/>
            <person name="Barry K.W."/>
            <person name="Cichocki N."/>
            <person name="Veneault-Fourrey C."/>
            <person name="LaButti K."/>
            <person name="Lindquist E.A."/>
            <person name="Lipzen A."/>
            <person name="Lundell T."/>
            <person name="Morin E."/>
            <person name="Murat C."/>
            <person name="Riley R."/>
            <person name="Ohm R."/>
            <person name="Sun H."/>
            <person name="Tunlid A."/>
            <person name="Henrissat B."/>
            <person name="Grigoriev I.V."/>
            <person name="Hibbett D.S."/>
            <person name="Martin F."/>
        </authorList>
    </citation>
    <scope>NUCLEOTIDE SEQUENCE [LARGE SCALE GENOMIC DNA]</scope>
    <source>
        <strain evidence="2 3">SS14</strain>
    </source>
</reference>
<dbReference type="EMBL" id="KN837368">
    <property type="protein sequence ID" value="KIJ26463.1"/>
    <property type="molecule type" value="Genomic_DNA"/>
</dbReference>
<evidence type="ECO:0000313" key="2">
    <source>
        <dbReference type="EMBL" id="KIJ26463.1"/>
    </source>
</evidence>
<evidence type="ECO:0000259" key="1">
    <source>
        <dbReference type="PROSITE" id="PS50181"/>
    </source>
</evidence>
<dbReference type="HOGENOM" id="CLU_007279_2_0_1"/>
<dbReference type="SUPFAM" id="SSF81383">
    <property type="entry name" value="F-box domain"/>
    <property type="match status" value="1"/>
</dbReference>
<dbReference type="Gene3D" id="1.20.1280.50">
    <property type="match status" value="1"/>
</dbReference>
<feature type="domain" description="F-box" evidence="1">
    <location>
        <begin position="1"/>
        <end position="46"/>
    </location>
</feature>
<organism evidence="2 3">
    <name type="scientific">Sphaerobolus stellatus (strain SS14)</name>
    <dbReference type="NCBI Taxonomy" id="990650"/>
    <lineage>
        <taxon>Eukaryota</taxon>
        <taxon>Fungi</taxon>
        <taxon>Dikarya</taxon>
        <taxon>Basidiomycota</taxon>
        <taxon>Agaricomycotina</taxon>
        <taxon>Agaricomycetes</taxon>
        <taxon>Phallomycetidae</taxon>
        <taxon>Geastrales</taxon>
        <taxon>Sphaerobolaceae</taxon>
        <taxon>Sphaerobolus</taxon>
    </lineage>
</organism>
<sequence>MIITELPEDILTEILGQLRYKDVCSCRLTCRLFSILVNETPLIQYNSELDRAGLVDEGSLPDLSLLDRLKELRVVQKNWATLNFRGHHMLPKPPGVFAWELAGGILAYSHSDYVDQFSVRNGLTFIHIHSITPADRREPRTWTHRDIGVPVAAHFRDFTMDPSQDLIVLVTLTWETRKTDIHFRSINTGKAHPDAQQPIISCEPEHPAHTLVIRSLGEFVGVLFGGRRTGRDQLFIWNWKSGVLISLLESAEGITFGSFAFLTKHHFIVPAYDLSDQTVIPSLKIYDFSQPANAQLEPGLCRVFQLPLLKANFLFSDIIIRYSPFSGENTGSQPISPAYPFYTSPSSHIISISLQVTGESSSYCLMLVFFPSALLDDGNSSWQESVGWEAWGPEVTRILPMEMHDYTWINYSFGTRLVTVSSREDHIHVYDFNPNTICREPMDTSITDDEEDDVERMLQAHIGEEVRIFAHPIKTTLPFSLRKSKDSEIRWGYKAAMIDENCIIGLGRNGNFEVRHVLF</sequence>
<proteinExistence type="predicted"/>
<dbReference type="AlphaFoldDB" id="A0A0C9TBI6"/>
<dbReference type="Pfam" id="PF00646">
    <property type="entry name" value="F-box"/>
    <property type="match status" value="1"/>
</dbReference>
<dbReference type="Proteomes" id="UP000054279">
    <property type="component" value="Unassembled WGS sequence"/>
</dbReference>
<dbReference type="OrthoDB" id="3256413at2759"/>
<dbReference type="SMART" id="SM00256">
    <property type="entry name" value="FBOX"/>
    <property type="match status" value="1"/>
</dbReference>
<dbReference type="CDD" id="cd09917">
    <property type="entry name" value="F-box_SF"/>
    <property type="match status" value="1"/>
</dbReference>
<dbReference type="InterPro" id="IPR001810">
    <property type="entry name" value="F-box_dom"/>
</dbReference>
<accession>A0A0C9TBI6</accession>
<name>A0A0C9TBI6_SPHS4</name>
<dbReference type="SUPFAM" id="SSF82171">
    <property type="entry name" value="DPP6 N-terminal domain-like"/>
    <property type="match status" value="1"/>
</dbReference>